<keyword evidence="1" id="KW-0812">Transmembrane</keyword>
<protein>
    <submittedName>
        <fullName evidence="2">Uncharacterized protein</fullName>
    </submittedName>
</protein>
<dbReference type="Proteomes" id="UP000192582">
    <property type="component" value="Unassembled WGS sequence"/>
</dbReference>
<dbReference type="EMBL" id="FWWU01000009">
    <property type="protein sequence ID" value="SMB92375.1"/>
    <property type="molecule type" value="Genomic_DNA"/>
</dbReference>
<accession>A0A1W1VG98</accession>
<keyword evidence="1" id="KW-1133">Transmembrane helix</keyword>
<evidence type="ECO:0000313" key="3">
    <source>
        <dbReference type="Proteomes" id="UP000192582"/>
    </source>
</evidence>
<sequence length="88" mass="9066">MGERSTAPCYTPPMTRVLLALAGVALLALTALAFVWLAGQLLVGLGAFVVGTAGVLTRLLGYLLVTGLFGGLTYFIASAWRPGRGGRA</sequence>
<dbReference type="STRING" id="695939.SAMN00790413_01544"/>
<dbReference type="AlphaFoldDB" id="A0A1W1VG98"/>
<evidence type="ECO:0000256" key="1">
    <source>
        <dbReference type="SAM" id="Phobius"/>
    </source>
</evidence>
<name>A0A1W1VG98_9DEIO</name>
<evidence type="ECO:0000313" key="2">
    <source>
        <dbReference type="EMBL" id="SMB92375.1"/>
    </source>
</evidence>
<feature type="transmembrane region" description="Helical" evidence="1">
    <location>
        <begin position="17"/>
        <end position="39"/>
    </location>
</feature>
<proteinExistence type="predicted"/>
<gene>
    <name evidence="2" type="ORF">SAMN00790413_01544</name>
</gene>
<organism evidence="2 3">
    <name type="scientific">Deinococcus hopiensis KR-140</name>
    <dbReference type="NCBI Taxonomy" id="695939"/>
    <lineage>
        <taxon>Bacteria</taxon>
        <taxon>Thermotogati</taxon>
        <taxon>Deinococcota</taxon>
        <taxon>Deinococci</taxon>
        <taxon>Deinococcales</taxon>
        <taxon>Deinococcaceae</taxon>
        <taxon>Deinococcus</taxon>
    </lineage>
</organism>
<keyword evidence="3" id="KW-1185">Reference proteome</keyword>
<feature type="transmembrane region" description="Helical" evidence="1">
    <location>
        <begin position="59"/>
        <end position="80"/>
    </location>
</feature>
<keyword evidence="1" id="KW-0472">Membrane</keyword>
<reference evidence="2 3" key="1">
    <citation type="submission" date="2017-04" db="EMBL/GenBank/DDBJ databases">
        <authorList>
            <person name="Afonso C.L."/>
            <person name="Miller P.J."/>
            <person name="Scott M.A."/>
            <person name="Spackman E."/>
            <person name="Goraichik I."/>
            <person name="Dimitrov K.M."/>
            <person name="Suarez D.L."/>
            <person name="Swayne D.E."/>
        </authorList>
    </citation>
    <scope>NUCLEOTIDE SEQUENCE [LARGE SCALE GENOMIC DNA]</scope>
    <source>
        <strain evidence="2 3">KR-140</strain>
    </source>
</reference>